<dbReference type="AlphaFoldDB" id="A0A017T3U3"/>
<comment type="caution">
    <text evidence="1">The sequence shown here is derived from an EMBL/GenBank/DDBJ whole genome shotgun (WGS) entry which is preliminary data.</text>
</comment>
<evidence type="ECO:0000313" key="1">
    <source>
        <dbReference type="EMBL" id="EYF03231.1"/>
    </source>
</evidence>
<name>A0A017T3U3_9BACT</name>
<dbReference type="RefSeq" id="WP_044246402.1">
    <property type="nucleotide sequence ID" value="NZ_ASRX01000049.1"/>
</dbReference>
<organism evidence="1 2">
    <name type="scientific">Chondromyces apiculatus DSM 436</name>
    <dbReference type="NCBI Taxonomy" id="1192034"/>
    <lineage>
        <taxon>Bacteria</taxon>
        <taxon>Pseudomonadati</taxon>
        <taxon>Myxococcota</taxon>
        <taxon>Polyangia</taxon>
        <taxon>Polyangiales</taxon>
        <taxon>Polyangiaceae</taxon>
        <taxon>Chondromyces</taxon>
    </lineage>
</organism>
<proteinExistence type="predicted"/>
<dbReference type="eggNOG" id="ENOG5033F03">
    <property type="taxonomic scope" value="Bacteria"/>
</dbReference>
<evidence type="ECO:0000313" key="2">
    <source>
        <dbReference type="Proteomes" id="UP000019678"/>
    </source>
</evidence>
<dbReference type="OrthoDB" id="4298528at2"/>
<accession>A0A017T3U3</accession>
<reference evidence="1 2" key="1">
    <citation type="submission" date="2013-05" db="EMBL/GenBank/DDBJ databases">
        <title>Genome assembly of Chondromyces apiculatus DSM 436.</title>
        <authorList>
            <person name="Sharma G."/>
            <person name="Khatri I."/>
            <person name="Kaur C."/>
            <person name="Mayilraj S."/>
            <person name="Subramanian S."/>
        </authorList>
    </citation>
    <scope>NUCLEOTIDE SEQUENCE [LARGE SCALE GENOMIC DNA]</scope>
    <source>
        <strain evidence="1 2">DSM 436</strain>
    </source>
</reference>
<protein>
    <submittedName>
        <fullName evidence="1">Uncharacterized protein</fullName>
    </submittedName>
</protein>
<dbReference type="Proteomes" id="UP000019678">
    <property type="component" value="Unassembled WGS sequence"/>
</dbReference>
<sequence>MSSGRASYSVVEATPGWVAGRLEALAGDLMLPCPVRDGFLFRADEEFYEACTGSVVSLQQAARKVIEHLGLACGAVVVGFRSGVEHAGSIQRKGGDWFIEISERFRGDGYAIGAVLAHECCHILLVERGVGEMGSAVDEVHVDLAVMLTGLGALTLNAITERTRFGEGQAVRVYQSLGYLSIGMLEYAYAYVADALGVGRERALRDLSDSARGSVRFLLVERAMGRVMGRERGLAYQGLGSHVVVPCVGECRQRLRVPAGAVGKVRCPECGHARGFDGRGCVVAARGERVKMVRVGVPELTALYRVRVFLGSLSLPEKVVYLALVAAIGWFGSSPLRGLH</sequence>
<dbReference type="EMBL" id="ASRX01000049">
    <property type="protein sequence ID" value="EYF03231.1"/>
    <property type="molecule type" value="Genomic_DNA"/>
</dbReference>
<keyword evidence="2" id="KW-1185">Reference proteome</keyword>
<dbReference type="STRING" id="1192034.CAP_5735"/>
<gene>
    <name evidence="1" type="ORF">CAP_5735</name>
</gene>